<evidence type="ECO:0000313" key="2">
    <source>
        <dbReference type="EMBL" id="KIY99637.1"/>
    </source>
</evidence>
<dbReference type="KEGG" id="mng:MNEG_8320"/>
<feature type="region of interest" description="Disordered" evidence="1">
    <location>
        <begin position="1"/>
        <end position="92"/>
    </location>
</feature>
<accession>A0A0D2JK53</accession>
<dbReference type="EMBL" id="KK101786">
    <property type="protein sequence ID" value="KIY99637.1"/>
    <property type="molecule type" value="Genomic_DNA"/>
</dbReference>
<dbReference type="AlphaFoldDB" id="A0A0D2JK53"/>
<evidence type="ECO:0000313" key="3">
    <source>
        <dbReference type="Proteomes" id="UP000054498"/>
    </source>
</evidence>
<dbReference type="RefSeq" id="XP_013898657.1">
    <property type="nucleotide sequence ID" value="XM_014043203.1"/>
</dbReference>
<gene>
    <name evidence="2" type="ORF">MNEG_8320</name>
</gene>
<reference evidence="2 3" key="1">
    <citation type="journal article" date="2013" name="BMC Genomics">
        <title>Reconstruction of the lipid metabolism for the microalga Monoraphidium neglectum from its genome sequence reveals characteristics suitable for biofuel production.</title>
        <authorList>
            <person name="Bogen C."/>
            <person name="Al-Dilaimi A."/>
            <person name="Albersmeier A."/>
            <person name="Wichmann J."/>
            <person name="Grundmann M."/>
            <person name="Rupp O."/>
            <person name="Lauersen K.J."/>
            <person name="Blifernez-Klassen O."/>
            <person name="Kalinowski J."/>
            <person name="Goesmann A."/>
            <person name="Mussgnug J.H."/>
            <person name="Kruse O."/>
        </authorList>
    </citation>
    <scope>NUCLEOTIDE SEQUENCE [LARGE SCALE GENOMIC DNA]</scope>
    <source>
        <strain evidence="2 3">SAG 48.87</strain>
    </source>
</reference>
<name>A0A0D2JK53_9CHLO</name>
<dbReference type="GeneID" id="25741196"/>
<feature type="region of interest" description="Disordered" evidence="1">
    <location>
        <begin position="211"/>
        <end position="248"/>
    </location>
</feature>
<proteinExistence type="predicted"/>
<sequence length="297" mass="32425">MPPAERSQGGSARITSAKMLNRRGQHGTAPGRQREDNEQRQQGLPGKQREQRQQQQQQQRQQWQQSRGNRDQQGSKARATGPPLPHGFLASSNGGVTPSAAFLERLEGAVASGDWRQVQAFSNGIMNSSGYEEGELQPAHIRALAAATARALRRWAVAALHDMTEEQRRQLAAGSPWRRPWWDARVVVRPLRVLQAVEVQQSRAKVLQDTEQAVTVEGEEEERKGPVARRHGHGQPGTAAGQRPAPPPEADQVWIFFRHLGRTAAASGQVDALTAASLVNCAADIGLVLGKDSPLGE</sequence>
<organism evidence="2 3">
    <name type="scientific">Monoraphidium neglectum</name>
    <dbReference type="NCBI Taxonomy" id="145388"/>
    <lineage>
        <taxon>Eukaryota</taxon>
        <taxon>Viridiplantae</taxon>
        <taxon>Chlorophyta</taxon>
        <taxon>core chlorophytes</taxon>
        <taxon>Chlorophyceae</taxon>
        <taxon>CS clade</taxon>
        <taxon>Sphaeropleales</taxon>
        <taxon>Selenastraceae</taxon>
        <taxon>Monoraphidium</taxon>
    </lineage>
</organism>
<dbReference type="Proteomes" id="UP000054498">
    <property type="component" value="Unassembled WGS sequence"/>
</dbReference>
<feature type="compositionally biased region" description="Low complexity" evidence="1">
    <location>
        <begin position="53"/>
        <end position="65"/>
    </location>
</feature>
<keyword evidence="3" id="KW-1185">Reference proteome</keyword>
<evidence type="ECO:0000256" key="1">
    <source>
        <dbReference type="SAM" id="MobiDB-lite"/>
    </source>
</evidence>
<protein>
    <submittedName>
        <fullName evidence="2">Uncharacterized protein</fullName>
    </submittedName>
</protein>